<dbReference type="GO" id="GO:0003723">
    <property type="term" value="F:RNA binding"/>
    <property type="evidence" value="ECO:0007669"/>
    <property type="project" value="TreeGrafter"/>
</dbReference>
<gene>
    <name evidence="5" type="ORF">CWI38_0503p0020</name>
</gene>
<evidence type="ECO:0000313" key="5">
    <source>
        <dbReference type="EMBL" id="TBU13205.1"/>
    </source>
</evidence>
<dbReference type="Pfam" id="PF17135">
    <property type="entry name" value="Ribosomal_L18"/>
    <property type="match status" value="1"/>
</dbReference>
<dbReference type="InterPro" id="IPR021131">
    <property type="entry name" value="Ribosomal_uL15/eL18"/>
</dbReference>
<organism evidence="5 6">
    <name type="scientific">Hamiltosporidium tvaerminnensis</name>
    <dbReference type="NCBI Taxonomy" id="1176355"/>
    <lineage>
        <taxon>Eukaryota</taxon>
        <taxon>Fungi</taxon>
        <taxon>Fungi incertae sedis</taxon>
        <taxon>Microsporidia</taxon>
        <taxon>Dubosqiidae</taxon>
        <taxon>Hamiltosporidium</taxon>
    </lineage>
</organism>
<sequence length="187" mass="21788">MQKTKTEKKRLKRLQVRKTPVTKNIYRVGLFDLFTKISDNTDCEVIKKIAHRLRMSRSNQHPLKVSNIVRQLDGKSDKVAVVVGKVLDDERMIEIPGIRVVALEFSRTAQKKIEKFGGECFTLDRLFKVVKCMEDVVLMSGDRTNRKAFKYFGVTGEKYSKVYPRVCGKKRQGKERRINYKPEPVYE</sequence>
<evidence type="ECO:0000256" key="1">
    <source>
        <dbReference type="ARBA" id="ARBA00006815"/>
    </source>
</evidence>
<dbReference type="Gene3D" id="3.100.10.10">
    <property type="match status" value="1"/>
</dbReference>
<proteinExistence type="inferred from homology"/>
<evidence type="ECO:0000313" key="6">
    <source>
        <dbReference type="Proteomes" id="UP000292282"/>
    </source>
</evidence>
<dbReference type="InterPro" id="IPR000039">
    <property type="entry name" value="Ribosomal_eL18"/>
</dbReference>
<keyword evidence="2 5" id="KW-0689">Ribosomal protein</keyword>
<dbReference type="AlphaFoldDB" id="A0A4Q9LZM0"/>
<dbReference type="GO" id="GO:0006412">
    <property type="term" value="P:translation"/>
    <property type="evidence" value="ECO:0007669"/>
    <property type="project" value="InterPro"/>
</dbReference>
<evidence type="ECO:0000259" key="4">
    <source>
        <dbReference type="Pfam" id="PF17135"/>
    </source>
</evidence>
<feature type="domain" description="Large ribosomal subunit protein uL15/eL18" evidence="4">
    <location>
        <begin position="8"/>
        <end position="176"/>
    </location>
</feature>
<dbReference type="Proteomes" id="UP000292282">
    <property type="component" value="Unassembled WGS sequence"/>
</dbReference>
<protein>
    <submittedName>
        <fullName evidence="5">Ribosomal protein L18</fullName>
    </submittedName>
</protein>
<dbReference type="PANTHER" id="PTHR10934">
    <property type="entry name" value="60S RIBOSOMAL PROTEIN L18"/>
    <property type="match status" value="1"/>
</dbReference>
<dbReference type="PANTHER" id="PTHR10934:SF2">
    <property type="entry name" value="LARGE RIBOSOMAL SUBUNIT PROTEIN EL18"/>
    <property type="match status" value="1"/>
</dbReference>
<dbReference type="VEuPathDB" id="MicrosporidiaDB:CWI38_0503p0020"/>
<dbReference type="STRING" id="1176355.A0A4Q9LZM0"/>
<reference evidence="5 6" key="1">
    <citation type="submission" date="2017-12" db="EMBL/GenBank/DDBJ databases">
        <authorList>
            <person name="Pombert J.-F."/>
            <person name="Haag K.L."/>
            <person name="Ebert D."/>
        </authorList>
    </citation>
    <scope>NUCLEOTIDE SEQUENCE [LARGE SCALE GENOMIC DNA]</scope>
    <source>
        <strain evidence="5">IL-G-3</strain>
    </source>
</reference>
<name>A0A4Q9LZM0_9MICR</name>
<dbReference type="GO" id="GO:0022625">
    <property type="term" value="C:cytosolic large ribosomal subunit"/>
    <property type="evidence" value="ECO:0007669"/>
    <property type="project" value="TreeGrafter"/>
</dbReference>
<keyword evidence="3" id="KW-0687">Ribonucleoprotein</keyword>
<keyword evidence="6" id="KW-1185">Reference proteome</keyword>
<comment type="similarity">
    <text evidence="1">Belongs to the eukaryotic ribosomal protein eL18 family.</text>
</comment>
<evidence type="ECO:0000256" key="2">
    <source>
        <dbReference type="ARBA" id="ARBA00022980"/>
    </source>
</evidence>
<evidence type="ECO:0000256" key="3">
    <source>
        <dbReference type="ARBA" id="ARBA00023274"/>
    </source>
</evidence>
<comment type="caution">
    <text evidence="5">The sequence shown here is derived from an EMBL/GenBank/DDBJ whole genome shotgun (WGS) entry which is preliminary data.</text>
</comment>
<dbReference type="GO" id="GO:0003735">
    <property type="term" value="F:structural constituent of ribosome"/>
    <property type="evidence" value="ECO:0007669"/>
    <property type="project" value="InterPro"/>
</dbReference>
<dbReference type="InterPro" id="IPR036227">
    <property type="entry name" value="Ribosomal_uL15/eL18_sf"/>
</dbReference>
<dbReference type="SUPFAM" id="SSF52080">
    <property type="entry name" value="Ribosomal proteins L15p and L18e"/>
    <property type="match status" value="1"/>
</dbReference>
<dbReference type="OrthoDB" id="6353017at2759"/>
<dbReference type="EMBL" id="PITK01000503">
    <property type="protein sequence ID" value="TBU13205.1"/>
    <property type="molecule type" value="Genomic_DNA"/>
</dbReference>
<accession>A0A4Q9LZM0</accession>